<name>A0A2K9EZT5_9RHOB</name>
<dbReference type="RefSeq" id="WP_101461484.1">
    <property type="nucleotide sequence ID" value="NZ_CP025408.1"/>
</dbReference>
<dbReference type="KEGG" id="paro:CUV01_16850"/>
<accession>A0A2K9EZT5</accession>
<dbReference type="AlphaFoldDB" id="A0A2K9EZT5"/>
<organism evidence="2 3">
    <name type="scientific">Paracoccus tegillarcae</name>
    <dbReference type="NCBI Taxonomy" id="1529068"/>
    <lineage>
        <taxon>Bacteria</taxon>
        <taxon>Pseudomonadati</taxon>
        <taxon>Pseudomonadota</taxon>
        <taxon>Alphaproteobacteria</taxon>
        <taxon>Rhodobacterales</taxon>
        <taxon>Paracoccaceae</taxon>
        <taxon>Paracoccus</taxon>
    </lineage>
</organism>
<dbReference type="Proteomes" id="UP000233742">
    <property type="component" value="Chromosome"/>
</dbReference>
<proteinExistence type="predicted"/>
<evidence type="ECO:0000313" key="2">
    <source>
        <dbReference type="EMBL" id="AUH34824.1"/>
    </source>
</evidence>
<sequence>MIDDSLMLGFTAPLRVADGGLLMVEEQTVSGLRAWREHFGHVSAYAISAEGASPQGWAAVDPKALADEGIEIVPLPNTYDRKINREHGSEVSARLLGLMQKTRYHTFGYGGWIGDPGEIAAATARRHGIAHAVWFDRVESQVIRSTADSSLTGRAKSAIKAAIVERNERRAVRGADLSLLHGATVFNHFKNIARNPHLVEDVHFTDADRLTPDLLDAKITATAQGPLRILYVGRAAPMKGPFDWLKILAGLKANGVDFTARWVGDGELLDEMRNFASQNGLSGDDLHLEGFVSDRDTVRQFYRDAHVQLFCHLTDESPRNLIESLHSATPLVGYSDPFASGLVGEKDGGLLVQRGSTTDLIEALSGLARDRSKLADLIARAGASAAHLTRDNVFRHRSEIIRSQMPPARKTA</sequence>
<dbReference type="SUPFAM" id="SSF53756">
    <property type="entry name" value="UDP-Glycosyltransferase/glycogen phosphorylase"/>
    <property type="match status" value="1"/>
</dbReference>
<dbReference type="PANTHER" id="PTHR45947:SF3">
    <property type="entry name" value="SULFOQUINOVOSYL TRANSFERASE SQD2"/>
    <property type="match status" value="1"/>
</dbReference>
<gene>
    <name evidence="2" type="ORF">CUV01_16850</name>
</gene>
<dbReference type="EMBL" id="CP025408">
    <property type="protein sequence ID" value="AUH34824.1"/>
    <property type="molecule type" value="Genomic_DNA"/>
</dbReference>
<keyword evidence="2" id="KW-0808">Transferase</keyword>
<dbReference type="GO" id="GO:0016758">
    <property type="term" value="F:hexosyltransferase activity"/>
    <property type="evidence" value="ECO:0007669"/>
    <property type="project" value="TreeGrafter"/>
</dbReference>
<dbReference type="Pfam" id="PF00534">
    <property type="entry name" value="Glycos_transf_1"/>
    <property type="match status" value="1"/>
</dbReference>
<reference evidence="2 3" key="1">
    <citation type="submission" date="2017-12" db="EMBL/GenBank/DDBJ databases">
        <authorList>
            <person name="Hurst M.R.H."/>
        </authorList>
    </citation>
    <scope>NUCLEOTIDE SEQUENCE [LARGE SCALE GENOMIC DNA]</scope>
    <source>
        <strain evidence="2 3">BM15</strain>
    </source>
</reference>
<keyword evidence="3" id="KW-1185">Reference proteome</keyword>
<dbReference type="PANTHER" id="PTHR45947">
    <property type="entry name" value="SULFOQUINOVOSYL TRANSFERASE SQD2"/>
    <property type="match status" value="1"/>
</dbReference>
<evidence type="ECO:0000259" key="1">
    <source>
        <dbReference type="Pfam" id="PF00534"/>
    </source>
</evidence>
<dbReference type="Gene3D" id="3.40.50.2000">
    <property type="entry name" value="Glycogen Phosphorylase B"/>
    <property type="match status" value="1"/>
</dbReference>
<feature type="domain" description="Glycosyl transferase family 1" evidence="1">
    <location>
        <begin position="220"/>
        <end position="381"/>
    </location>
</feature>
<evidence type="ECO:0000313" key="3">
    <source>
        <dbReference type="Proteomes" id="UP000233742"/>
    </source>
</evidence>
<dbReference type="InterPro" id="IPR050194">
    <property type="entry name" value="Glycosyltransferase_grp1"/>
</dbReference>
<dbReference type="InterPro" id="IPR001296">
    <property type="entry name" value="Glyco_trans_1"/>
</dbReference>
<protein>
    <submittedName>
        <fullName evidence="2">Glycosyl transferase family 1</fullName>
    </submittedName>
</protein>